<dbReference type="Proteomes" id="UP000031449">
    <property type="component" value="Plasmid unnamed"/>
</dbReference>
<reference evidence="1 2" key="1">
    <citation type="submission" date="2014-08" db="EMBL/GenBank/DDBJ databases">
        <title>Complete genome of a marine bacteria Jeotgalibacillus malaysiensis.</title>
        <authorList>
            <person name="Yaakop A.S."/>
            <person name="Chan K.-G."/>
            <person name="Goh K.M."/>
        </authorList>
    </citation>
    <scope>NUCLEOTIDE SEQUENCE [LARGE SCALE GENOMIC DNA]</scope>
    <source>
        <strain evidence="1 2">D5</strain>
        <plasmid evidence="2">Plasmid</plasmid>
    </source>
</reference>
<proteinExistence type="predicted"/>
<gene>
    <name evidence="1" type="ORF">JMA_37810</name>
</gene>
<protein>
    <recommendedName>
        <fullName evidence="3">DUF2726 domain-containing protein</fullName>
    </recommendedName>
</protein>
<dbReference type="BioCyc" id="JESP1508404:G14D9-13065-MONOMER"/>
<accession>A0A0B5AYL9</accession>
<keyword evidence="2" id="KW-1185">Reference proteome</keyword>
<keyword evidence="1" id="KW-0614">Plasmid</keyword>
<name>A0A0B5AYL9_9BACL</name>
<evidence type="ECO:0000313" key="1">
    <source>
        <dbReference type="EMBL" id="AJD93099.1"/>
    </source>
</evidence>
<evidence type="ECO:0008006" key="3">
    <source>
        <dbReference type="Google" id="ProtNLM"/>
    </source>
</evidence>
<evidence type="ECO:0000313" key="2">
    <source>
        <dbReference type="Proteomes" id="UP000031449"/>
    </source>
</evidence>
<dbReference type="Gene3D" id="3.40.960.10">
    <property type="entry name" value="VSR Endonuclease"/>
    <property type="match status" value="1"/>
</dbReference>
<dbReference type="KEGG" id="jeo:JMA_37810"/>
<dbReference type="OrthoDB" id="2086462at2"/>
<dbReference type="AlphaFoldDB" id="A0A0B5AYL9"/>
<dbReference type="HOGENOM" id="CLU_028791_0_0_9"/>
<dbReference type="EMBL" id="CP009417">
    <property type="protein sequence ID" value="AJD93099.1"/>
    <property type="molecule type" value="Genomic_DNA"/>
</dbReference>
<sequence>MSKQQKYTTETFQLYIEAQLGQEYVIASEYVNYRTSIRMKHLVCGNEYDVQPRRVSMKRRCPHCYANNKKDTAWYQEKVREQVGDEYEVTGEYMNNKTHIFMKHVSCGHHFTIRPAHFLDGRRCPKCRMSKGETLVGKVLEHFKLHYQPQQTFKDCTHVQRLPFDFGIYTPDGELIALIEFDGEQHYRPVKAFGGEEDYQRRVRNDRIKNDFAKAKGIPLLRIPYFEKRPKKNMTNFLVDVLMDYHAQQNEFNRHS</sequence>
<organism evidence="1 2">
    <name type="scientific">Jeotgalibacillus malaysiensis</name>
    <dbReference type="NCBI Taxonomy" id="1508404"/>
    <lineage>
        <taxon>Bacteria</taxon>
        <taxon>Bacillati</taxon>
        <taxon>Bacillota</taxon>
        <taxon>Bacilli</taxon>
        <taxon>Bacillales</taxon>
        <taxon>Caryophanaceae</taxon>
        <taxon>Jeotgalibacillus</taxon>
    </lineage>
</organism>
<geneLocation type="plasmid" evidence="2"/>